<dbReference type="Pfam" id="PF13490">
    <property type="entry name" value="zf-HC2"/>
    <property type="match status" value="1"/>
</dbReference>
<evidence type="ECO:0000313" key="7">
    <source>
        <dbReference type="Proteomes" id="UP000516428"/>
    </source>
</evidence>
<dbReference type="AlphaFoldDB" id="A0A7H1B957"/>
<accession>A0A7H1B957</accession>
<organism evidence="6 7">
    <name type="scientific">Streptomyces xanthii</name>
    <dbReference type="NCBI Taxonomy" id="2768069"/>
    <lineage>
        <taxon>Bacteria</taxon>
        <taxon>Bacillati</taxon>
        <taxon>Actinomycetota</taxon>
        <taxon>Actinomycetes</taxon>
        <taxon>Kitasatosporales</taxon>
        <taxon>Streptomycetaceae</taxon>
        <taxon>Streptomyces</taxon>
    </lineage>
</organism>
<keyword evidence="4" id="KW-0812">Transmembrane</keyword>
<feature type="region of interest" description="Disordered" evidence="3">
    <location>
        <begin position="1"/>
        <end position="21"/>
    </location>
</feature>
<evidence type="ECO:0000256" key="2">
    <source>
        <dbReference type="ARBA" id="ARBA00023163"/>
    </source>
</evidence>
<feature type="compositionally biased region" description="Basic residues" evidence="3">
    <location>
        <begin position="139"/>
        <end position="148"/>
    </location>
</feature>
<feature type="transmembrane region" description="Helical" evidence="4">
    <location>
        <begin position="149"/>
        <end position="168"/>
    </location>
</feature>
<feature type="compositionally biased region" description="Basic and acidic residues" evidence="3">
    <location>
        <begin position="90"/>
        <end position="104"/>
    </location>
</feature>
<evidence type="ECO:0000259" key="5">
    <source>
        <dbReference type="Pfam" id="PF13490"/>
    </source>
</evidence>
<evidence type="ECO:0000256" key="1">
    <source>
        <dbReference type="ARBA" id="ARBA00023015"/>
    </source>
</evidence>
<keyword evidence="1" id="KW-0805">Transcription regulation</keyword>
<keyword evidence="4" id="KW-0472">Membrane</keyword>
<keyword evidence="7" id="KW-1185">Reference proteome</keyword>
<dbReference type="Gene3D" id="1.10.10.1320">
    <property type="entry name" value="Anti-sigma factor, zinc-finger domain"/>
    <property type="match status" value="1"/>
</dbReference>
<dbReference type="KEGG" id="sxn:IAG42_17740"/>
<dbReference type="RefSeq" id="WP_188337958.1">
    <property type="nucleotide sequence ID" value="NZ_CP061281.1"/>
</dbReference>
<reference evidence="6 7" key="1">
    <citation type="submission" date="2020-09" db="EMBL/GenBank/DDBJ databases">
        <title>A novel species.</title>
        <authorList>
            <person name="Gao J."/>
        </authorList>
    </citation>
    <scope>NUCLEOTIDE SEQUENCE [LARGE SCALE GENOMIC DNA]</scope>
    <source>
        <strain evidence="6 7">CRXT-Y-14</strain>
    </source>
</reference>
<feature type="region of interest" description="Disordered" evidence="3">
    <location>
        <begin position="89"/>
        <end position="149"/>
    </location>
</feature>
<dbReference type="InterPro" id="IPR041916">
    <property type="entry name" value="Anti_sigma_zinc_sf"/>
</dbReference>
<dbReference type="Proteomes" id="UP000516428">
    <property type="component" value="Chromosome"/>
</dbReference>
<protein>
    <recommendedName>
        <fullName evidence="5">Putative zinc-finger domain-containing protein</fullName>
    </recommendedName>
</protein>
<evidence type="ECO:0000256" key="4">
    <source>
        <dbReference type="SAM" id="Phobius"/>
    </source>
</evidence>
<keyword evidence="4" id="KW-1133">Transmembrane helix</keyword>
<proteinExistence type="predicted"/>
<feature type="domain" description="Putative zinc-finger" evidence="5">
    <location>
        <begin position="16"/>
        <end position="42"/>
    </location>
</feature>
<dbReference type="InterPro" id="IPR027383">
    <property type="entry name" value="Znf_put"/>
</dbReference>
<feature type="region of interest" description="Disordered" evidence="3">
    <location>
        <begin position="171"/>
        <end position="259"/>
    </location>
</feature>
<evidence type="ECO:0000256" key="3">
    <source>
        <dbReference type="SAM" id="MobiDB-lite"/>
    </source>
</evidence>
<evidence type="ECO:0000313" key="6">
    <source>
        <dbReference type="EMBL" id="QNS05262.1"/>
    </source>
</evidence>
<name>A0A7H1B957_9ACTN</name>
<gene>
    <name evidence="6" type="ORF">IAG42_17740</name>
</gene>
<dbReference type="EMBL" id="CP061281">
    <property type="protein sequence ID" value="QNS05262.1"/>
    <property type="molecule type" value="Genomic_DNA"/>
</dbReference>
<keyword evidence="2" id="KW-0804">Transcription</keyword>
<sequence>MTSSTGTTEHPEVTEISDLTEGLLPPSRTAEIRRHLDGCPLCADVHASLQEIRGMLGTMPGPPRMPEDIAGRIDAALAAEAFLDTLAPEDEQHSRHDRLEEPVRETVGVSRETTPDTARPADRPTGHARSTRTSTGPGRKTRRVRRRTTAAIGTVLTVAALGMGTLLLQSGGGGGTPTAYRSSTAEAPAPGTLAAGKLGDKVTQLLDRKAKDRSLSTQDSGPKTPRSDSPMPKLASDDVPPCVQQGTRRTEAPLATEQGTYQGKKAYLVVLPHKTDPEHRVTAFVVDASCAQKSSATPGELLYTHSYDRG</sequence>